<gene>
    <name evidence="1" type="ORF">CEE37_04070</name>
</gene>
<protein>
    <submittedName>
        <fullName evidence="1">Uncharacterized protein</fullName>
    </submittedName>
</protein>
<comment type="caution">
    <text evidence="1">The sequence shown here is derived from an EMBL/GenBank/DDBJ whole genome shotgun (WGS) entry which is preliminary data.</text>
</comment>
<evidence type="ECO:0000313" key="2">
    <source>
        <dbReference type="Proteomes" id="UP000319619"/>
    </source>
</evidence>
<proteinExistence type="predicted"/>
<dbReference type="EMBL" id="NJBN01000002">
    <property type="protein sequence ID" value="TKJ41753.1"/>
    <property type="molecule type" value="Genomic_DNA"/>
</dbReference>
<dbReference type="Proteomes" id="UP000319619">
    <property type="component" value="Unassembled WGS sequence"/>
</dbReference>
<organism evidence="1 2">
    <name type="scientific">candidate division LCP-89 bacterium B3_LCP</name>
    <dbReference type="NCBI Taxonomy" id="2012998"/>
    <lineage>
        <taxon>Bacteria</taxon>
        <taxon>Pseudomonadati</taxon>
        <taxon>Bacteria division LCP-89</taxon>
    </lineage>
</organism>
<reference evidence="1 2" key="1">
    <citation type="submission" date="2017-06" db="EMBL/GenBank/DDBJ databases">
        <title>Novel microbial phyla capable of carbon fixation and sulfur reduction in deep-sea sediments.</title>
        <authorList>
            <person name="Huang J."/>
            <person name="Baker B."/>
            <person name="Wang Y."/>
        </authorList>
    </citation>
    <scope>NUCLEOTIDE SEQUENCE [LARGE SCALE GENOMIC DNA]</scope>
    <source>
        <strain evidence="1">B3_LCP</strain>
    </source>
</reference>
<evidence type="ECO:0000313" key="1">
    <source>
        <dbReference type="EMBL" id="TKJ41753.1"/>
    </source>
</evidence>
<accession>A0A532V3H8</accession>
<sequence length="225" mass="25253">MNFEWAAKQQPHAISLDELKVVHGFPTASLFNLQIVSSKSDSIDVLLSFTFSTPDEDIIHAETLPFRLKPGLLYLRNQDFIDFTSTFRFANIDMNTGATDLLRHLNNNGFIPSGTYSINVTLKTRDGSDTLAEKRVELCIFNPFEVDSFGRALTVSNQEDSEAQKIHKAIERILTENRDMLKGLSSYSPNSVIKLSGQTITTDQLITLSERFQEGECQVLTVSVK</sequence>
<dbReference type="AlphaFoldDB" id="A0A532V3H8"/>
<name>A0A532V3H8_UNCL8</name>